<evidence type="ECO:0000313" key="2">
    <source>
        <dbReference type="Proteomes" id="UP000283295"/>
    </source>
</evidence>
<name>A0A412ISC2_9FIRM</name>
<comment type="caution">
    <text evidence="1">The sequence shown here is derived from an EMBL/GenBank/DDBJ whole genome shotgun (WGS) entry which is preliminary data.</text>
</comment>
<dbReference type="EMBL" id="QRVK01000012">
    <property type="protein sequence ID" value="RGS43009.1"/>
    <property type="molecule type" value="Genomic_DNA"/>
</dbReference>
<sequence length="96" mass="11470">MHLSVSQKKLNEEIGDEYRREQLTAKIRDTENLISESEKKIAEKEIPMYVHCRQEEKGTSQDTSNYVYRIKQEKRHLADYNAELEKVKRELDEIVD</sequence>
<reference evidence="1 2" key="1">
    <citation type="submission" date="2018-08" db="EMBL/GenBank/DDBJ databases">
        <title>A genome reference for cultivated species of the human gut microbiota.</title>
        <authorList>
            <person name="Zou Y."/>
            <person name="Xue W."/>
            <person name="Luo G."/>
        </authorList>
    </citation>
    <scope>NUCLEOTIDE SEQUENCE [LARGE SCALE GENOMIC DNA]</scope>
    <source>
        <strain evidence="1 2">AF22-21</strain>
    </source>
</reference>
<dbReference type="AlphaFoldDB" id="A0A412ISC2"/>
<gene>
    <name evidence="1" type="ORF">DWX94_06505</name>
</gene>
<organism evidence="1 2">
    <name type="scientific">Coprococcus eutactus</name>
    <dbReference type="NCBI Taxonomy" id="33043"/>
    <lineage>
        <taxon>Bacteria</taxon>
        <taxon>Bacillati</taxon>
        <taxon>Bacillota</taxon>
        <taxon>Clostridia</taxon>
        <taxon>Lachnospirales</taxon>
        <taxon>Lachnospiraceae</taxon>
        <taxon>Coprococcus</taxon>
    </lineage>
</organism>
<dbReference type="Proteomes" id="UP000283295">
    <property type="component" value="Unassembled WGS sequence"/>
</dbReference>
<protein>
    <submittedName>
        <fullName evidence="1">Uncharacterized protein</fullName>
    </submittedName>
</protein>
<proteinExistence type="predicted"/>
<evidence type="ECO:0000313" key="1">
    <source>
        <dbReference type="EMBL" id="RGS43009.1"/>
    </source>
</evidence>
<accession>A0A412ISC2</accession>